<evidence type="ECO:0000313" key="3">
    <source>
        <dbReference type="Proteomes" id="UP001499930"/>
    </source>
</evidence>
<reference evidence="3" key="1">
    <citation type="journal article" date="2019" name="Int. J. Syst. Evol. Microbiol.">
        <title>The Global Catalogue of Microorganisms (GCM) 10K type strain sequencing project: providing services to taxonomists for standard genome sequencing and annotation.</title>
        <authorList>
            <consortium name="The Broad Institute Genomics Platform"/>
            <consortium name="The Broad Institute Genome Sequencing Center for Infectious Disease"/>
            <person name="Wu L."/>
            <person name="Ma J."/>
        </authorList>
    </citation>
    <scope>NUCLEOTIDE SEQUENCE [LARGE SCALE GENOMIC DNA]</scope>
    <source>
        <strain evidence="3">JCM 3106</strain>
    </source>
</reference>
<evidence type="ECO:0000313" key="2">
    <source>
        <dbReference type="EMBL" id="GAA3001122.1"/>
    </source>
</evidence>
<accession>A0ABP6KCI3</accession>
<dbReference type="Proteomes" id="UP001499930">
    <property type="component" value="Unassembled WGS sequence"/>
</dbReference>
<dbReference type="EMBL" id="BAAAWD010000006">
    <property type="protein sequence ID" value="GAA3001122.1"/>
    <property type="molecule type" value="Genomic_DNA"/>
</dbReference>
<evidence type="ECO:0000256" key="1">
    <source>
        <dbReference type="SAM" id="MobiDB-lite"/>
    </source>
</evidence>
<gene>
    <name evidence="2" type="ORF">GCM10017559_22700</name>
</gene>
<sequence length="107" mass="11472">MKIKAQVAATMPDLGFFVSVRVVEPRRFELLTSCLQIGRISGCTGYELGGGLPASDRDCPLLTALNGPLMARWSSAPQGRPVRLSGSPWFPGAGRGDRHVRGTCSTR</sequence>
<keyword evidence="3" id="KW-1185">Reference proteome</keyword>
<comment type="caution">
    <text evidence="2">The sequence shown here is derived from an EMBL/GenBank/DDBJ whole genome shotgun (WGS) entry which is preliminary data.</text>
</comment>
<organism evidence="2 3">
    <name type="scientific">Streptosporangium longisporum</name>
    <dbReference type="NCBI Taxonomy" id="46187"/>
    <lineage>
        <taxon>Bacteria</taxon>
        <taxon>Bacillati</taxon>
        <taxon>Actinomycetota</taxon>
        <taxon>Actinomycetes</taxon>
        <taxon>Streptosporangiales</taxon>
        <taxon>Streptosporangiaceae</taxon>
        <taxon>Streptosporangium</taxon>
    </lineage>
</organism>
<proteinExistence type="predicted"/>
<name>A0ABP6KCI3_9ACTN</name>
<feature type="region of interest" description="Disordered" evidence="1">
    <location>
        <begin position="76"/>
        <end position="107"/>
    </location>
</feature>
<protein>
    <submittedName>
        <fullName evidence="2">Uncharacterized protein</fullName>
    </submittedName>
</protein>